<dbReference type="Gene3D" id="3.40.50.1580">
    <property type="entry name" value="Nucleoside phosphorylase domain"/>
    <property type="match status" value="1"/>
</dbReference>
<comment type="caution">
    <text evidence="10">The sequence shown here is derived from an EMBL/GenBank/DDBJ whole genome shotgun (WGS) entry which is preliminary data.</text>
</comment>
<evidence type="ECO:0000256" key="5">
    <source>
        <dbReference type="ARBA" id="ARBA00022679"/>
    </source>
</evidence>
<evidence type="ECO:0000256" key="1">
    <source>
        <dbReference type="ARBA" id="ARBA00002678"/>
    </source>
</evidence>
<dbReference type="GO" id="GO:0005737">
    <property type="term" value="C:cytoplasm"/>
    <property type="evidence" value="ECO:0007669"/>
    <property type="project" value="TreeGrafter"/>
</dbReference>
<dbReference type="Proteomes" id="UP000014184">
    <property type="component" value="Unassembled WGS sequence"/>
</dbReference>
<dbReference type="RefSeq" id="WP_016189037.1">
    <property type="nucleotide sequence ID" value="NZ_AOSG01000061.1"/>
</dbReference>
<feature type="binding site" evidence="8">
    <location>
        <position position="205"/>
    </location>
    <ligand>
        <name>phosphate</name>
        <dbReference type="ChEBI" id="CHEBI:43474"/>
    </ligand>
</feature>
<feature type="domain" description="Nucleoside phosphorylase" evidence="9">
    <location>
        <begin position="28"/>
        <end position="262"/>
    </location>
</feature>
<dbReference type="Pfam" id="PF01048">
    <property type="entry name" value="PNP_UDP_1"/>
    <property type="match status" value="1"/>
</dbReference>
<evidence type="ECO:0000256" key="7">
    <source>
        <dbReference type="PIRNR" id="PIRNR000477"/>
    </source>
</evidence>
<evidence type="ECO:0000256" key="8">
    <source>
        <dbReference type="PIRSR" id="PIRSR000477-2"/>
    </source>
</evidence>
<keyword evidence="11" id="KW-1185">Reference proteome</keyword>
<accession>A0A9P2WQE6</accession>
<name>A0A9P2WQE6_THEFU</name>
<dbReference type="InterPro" id="IPR000845">
    <property type="entry name" value="Nucleoside_phosphorylase_d"/>
</dbReference>
<dbReference type="PANTHER" id="PTHR11904">
    <property type="entry name" value="METHYLTHIOADENOSINE/PURINE NUCLEOSIDE PHOSPHORYLASE"/>
    <property type="match status" value="1"/>
</dbReference>
<evidence type="ECO:0000256" key="2">
    <source>
        <dbReference type="ARBA" id="ARBA00005058"/>
    </source>
</evidence>
<comment type="catalytic activity">
    <reaction evidence="6">
        <text>a purine 2'-deoxy-D-ribonucleoside + phosphate = a purine nucleobase + 2-deoxy-alpha-D-ribose 1-phosphate</text>
        <dbReference type="Rhea" id="RHEA:36431"/>
        <dbReference type="ChEBI" id="CHEBI:26386"/>
        <dbReference type="ChEBI" id="CHEBI:43474"/>
        <dbReference type="ChEBI" id="CHEBI:57259"/>
        <dbReference type="ChEBI" id="CHEBI:142361"/>
        <dbReference type="EC" id="2.4.2.1"/>
    </reaction>
</comment>
<dbReference type="GO" id="GO:0004731">
    <property type="term" value="F:purine-nucleoside phosphorylase activity"/>
    <property type="evidence" value="ECO:0007669"/>
    <property type="project" value="UniProtKB-EC"/>
</dbReference>
<comment type="pathway">
    <text evidence="2 7">Purine metabolism; purine nucleoside salvage.</text>
</comment>
<evidence type="ECO:0000313" key="11">
    <source>
        <dbReference type="Proteomes" id="UP000014184"/>
    </source>
</evidence>
<feature type="binding site" evidence="8">
    <location>
        <begin position="85"/>
        <end position="87"/>
    </location>
    <ligand>
        <name>phosphate</name>
        <dbReference type="ChEBI" id="CHEBI:43474"/>
    </ligand>
</feature>
<feature type="binding site" evidence="8">
    <location>
        <position position="117"/>
    </location>
    <ligand>
        <name>phosphate</name>
        <dbReference type="ChEBI" id="CHEBI:43474"/>
    </ligand>
</feature>
<evidence type="ECO:0000256" key="6">
    <source>
        <dbReference type="ARBA" id="ARBA00048556"/>
    </source>
</evidence>
<evidence type="ECO:0000259" key="9">
    <source>
        <dbReference type="Pfam" id="PF01048"/>
    </source>
</evidence>
<dbReference type="InterPro" id="IPR035994">
    <property type="entry name" value="Nucleoside_phosphorylase_sf"/>
</dbReference>
<proteinExistence type="inferred from homology"/>
<comment type="similarity">
    <text evidence="3 7">Belongs to the PNP/MTAP phosphorylase family.</text>
</comment>
<keyword evidence="5 7" id="KW-0808">Transferase</keyword>
<dbReference type="NCBIfam" id="NF006054">
    <property type="entry name" value="PRK08202.1"/>
    <property type="match status" value="1"/>
</dbReference>
<keyword evidence="4 7" id="KW-0328">Glycosyltransferase</keyword>
<dbReference type="EMBL" id="AOSG01000061">
    <property type="protein sequence ID" value="EOR70726.1"/>
    <property type="molecule type" value="Genomic_DNA"/>
</dbReference>
<dbReference type="SUPFAM" id="SSF53167">
    <property type="entry name" value="Purine and uridine phosphorylases"/>
    <property type="match status" value="1"/>
</dbReference>
<dbReference type="GO" id="GO:0009116">
    <property type="term" value="P:nucleoside metabolic process"/>
    <property type="evidence" value="ECO:0007669"/>
    <property type="project" value="InterPro"/>
</dbReference>
<dbReference type="PANTHER" id="PTHR11904:SF9">
    <property type="entry name" value="PURINE NUCLEOSIDE PHOSPHORYLASE-RELATED"/>
    <property type="match status" value="1"/>
</dbReference>
<comment type="function">
    <text evidence="1">The purine nucleoside phosphorylases catalyze the phosphorolytic breakdown of the N-glycosidic bond in the beta-(deoxy)ribonucleoside molecules, with the formation of the corresponding free purine bases and pentose-1-phosphate. Cleaves guanosine, inosine, 2'-deoxyguanosine and 2'-deoxyinosine.</text>
</comment>
<feature type="binding site" evidence="8">
    <location>
        <position position="65"/>
    </location>
    <ligand>
        <name>phosphate</name>
        <dbReference type="ChEBI" id="CHEBI:43474"/>
    </ligand>
</feature>
<feature type="binding site" evidence="8">
    <location>
        <position position="33"/>
    </location>
    <ligand>
        <name>phosphate</name>
        <dbReference type="ChEBI" id="CHEBI:43474"/>
    </ligand>
</feature>
<sequence length="265" mass="27457">MSVQAHARARAAADRLRSRTGVDRYTTAVILGSGWNAAADALGASGVEIDVTQLPGFVEPYALGHQGLVRSVSGHRGDMLVFLGRPHLYEGHDADTVVHSVRTAVAAGADTVVLTNAAGSLDPNLEVGQLALVADHINLTGRSPVVGPRFVDLTDAYSPELRAVAREVDPSLPEAVYAALPGPQFETPAEARMLRTLGADLVGMSTVLETIAARELGASVLALSLVTNLAAGLGRGPILPEDVLRTGRAAATEAGVLLADVVKKI</sequence>
<protein>
    <recommendedName>
        <fullName evidence="7">Purine nucleoside phosphorylase</fullName>
        <ecNumber evidence="7">2.4.2.1</ecNumber>
    </recommendedName>
    <alternativeName>
        <fullName evidence="7">Inosine-guanosine phosphorylase</fullName>
    </alternativeName>
</protein>
<dbReference type="EC" id="2.4.2.1" evidence="7"/>
<reference evidence="10 11" key="1">
    <citation type="journal article" date="2013" name="Genome Announc.">
        <title>Draft Genome Sequence of the Lignocellulose Decomposer Thermobifida fusca Strain TM51.</title>
        <authorList>
            <person name="Toth A."/>
            <person name="Barna T."/>
            <person name="Nagy I."/>
            <person name="Horvath B."/>
            <person name="Nagy I."/>
            <person name="Tancsics A."/>
            <person name="Kriszt B."/>
            <person name="Baka E."/>
            <person name="Fekete C."/>
            <person name="Kukolya J."/>
        </authorList>
    </citation>
    <scope>NUCLEOTIDE SEQUENCE [LARGE SCALE GENOMIC DNA]</scope>
    <source>
        <strain evidence="10 11">TM51</strain>
    </source>
</reference>
<dbReference type="InterPro" id="IPR011268">
    <property type="entry name" value="Purine_phosphorylase"/>
</dbReference>
<dbReference type="CDD" id="cd09009">
    <property type="entry name" value="PNP-EcPNPII_like"/>
    <property type="match status" value="1"/>
</dbReference>
<feature type="binding site" evidence="8">
    <location>
        <position position="186"/>
    </location>
    <ligand>
        <name>a purine D-ribonucleoside</name>
        <dbReference type="ChEBI" id="CHEBI:142355"/>
    </ligand>
</feature>
<evidence type="ECO:0000256" key="4">
    <source>
        <dbReference type="ARBA" id="ARBA00022676"/>
    </source>
</evidence>
<gene>
    <name evidence="10" type="ORF">TM51_11520</name>
</gene>
<feature type="binding site" evidence="8">
    <location>
        <position position="228"/>
    </location>
    <ligand>
        <name>a purine D-ribonucleoside</name>
        <dbReference type="ChEBI" id="CHEBI:142355"/>
    </ligand>
</feature>
<organism evidence="10 11">
    <name type="scientific">Thermobifida fusca TM51</name>
    <dbReference type="NCBI Taxonomy" id="1169414"/>
    <lineage>
        <taxon>Bacteria</taxon>
        <taxon>Bacillati</taxon>
        <taxon>Actinomycetota</taxon>
        <taxon>Actinomycetes</taxon>
        <taxon>Streptosporangiales</taxon>
        <taxon>Nocardiopsidaceae</taxon>
        <taxon>Thermobifida</taxon>
    </lineage>
</organism>
<evidence type="ECO:0000313" key="10">
    <source>
        <dbReference type="EMBL" id="EOR70726.1"/>
    </source>
</evidence>
<dbReference type="PIRSF" id="PIRSF000477">
    <property type="entry name" value="PurNPase"/>
    <property type="match status" value="1"/>
</dbReference>
<dbReference type="AlphaFoldDB" id="A0A9P2WQE6"/>
<dbReference type="NCBIfam" id="TIGR01697">
    <property type="entry name" value="PNPH-PUNA-XAPA"/>
    <property type="match status" value="1"/>
</dbReference>
<evidence type="ECO:0000256" key="3">
    <source>
        <dbReference type="ARBA" id="ARBA00006751"/>
    </source>
</evidence>